<keyword evidence="4 6" id="KW-1133">Transmembrane helix</keyword>
<dbReference type="Gene3D" id="1.20.1740.10">
    <property type="entry name" value="Amino acid/polyamine transporter I"/>
    <property type="match status" value="1"/>
</dbReference>
<name>A0A9X4M545_9CYAN</name>
<sequence>MSDANRSGGGELKPTLGLIGVTINAMALIAPGAFLWTTYQLQAPKASAPNMWASVAIATGIALLTASCFATLSKAYSAAGAGSSYYYAEAAIIAKEEHKHFRFARIVKFLVGWSSHLYYWVYPGVMVAFMGTLVIYIGQLFSPDFASTGAWQVAISVLFAIFVGIIALFGVTGSTLINIIINIIQIVSLVVLGLLFIIFRLGHPEFQYEHANALSVVLPHDFPGLIFQVSIAILLVVGFESATALAGEAINPKRDVPRAVILSLVIQACICYFFEYFGANFFISNAYAGVINKAGEQASFTAGLDPKITNLGEAIKALSLDASKYDGGSILTGFDAAAQSGAPIGDMARILGDTLLGGHGFALVLIMAISVLLALVGTTLSSLSTGVRITYAMGIDGELPSIFGRLHRKFRTPHIGIIFLTLISAGIGGYGVLNVNNLTQVTLMSNIGTFIFYGLTCLVTLVATLDHLLEEQTNPITTVVIPILGTILNFAMLFAVFYFGFTAGGDSARNSQIAIGTGIAFFVVGFAYILIQGAVSGKSIFLPPDISHPLREEPSETRR</sequence>
<organism evidence="7 8">
    <name type="scientific">Pseudanabaena catenata USMAC16</name>
    <dbReference type="NCBI Taxonomy" id="1855837"/>
    <lineage>
        <taxon>Bacteria</taxon>
        <taxon>Bacillati</taxon>
        <taxon>Cyanobacteriota</taxon>
        <taxon>Cyanophyceae</taxon>
        <taxon>Pseudanabaenales</taxon>
        <taxon>Pseudanabaenaceae</taxon>
        <taxon>Pseudanabaena</taxon>
    </lineage>
</organism>
<comment type="subcellular location">
    <subcellularLocation>
        <location evidence="1">Cell membrane</location>
        <topology evidence="1">Multi-pass membrane protein</topology>
    </subcellularLocation>
</comment>
<feature type="transmembrane region" description="Helical" evidence="6">
    <location>
        <begin position="51"/>
        <end position="72"/>
    </location>
</feature>
<dbReference type="PIRSF" id="PIRSF006060">
    <property type="entry name" value="AA_transporter"/>
    <property type="match status" value="1"/>
</dbReference>
<proteinExistence type="predicted"/>
<feature type="transmembrane region" description="Helical" evidence="6">
    <location>
        <begin position="150"/>
        <end position="172"/>
    </location>
</feature>
<dbReference type="InterPro" id="IPR002293">
    <property type="entry name" value="AA/rel_permease1"/>
</dbReference>
<dbReference type="RefSeq" id="WP_009625951.1">
    <property type="nucleotide sequence ID" value="NZ_VBTY01000026.1"/>
</dbReference>
<dbReference type="EMBL" id="VBTY01000026">
    <property type="protein sequence ID" value="MDG3493896.1"/>
    <property type="molecule type" value="Genomic_DNA"/>
</dbReference>
<accession>A0A9X4M545</accession>
<dbReference type="AlphaFoldDB" id="A0A9X4M545"/>
<evidence type="ECO:0000313" key="8">
    <source>
        <dbReference type="Proteomes" id="UP001152872"/>
    </source>
</evidence>
<feature type="transmembrane region" description="Helical" evidence="6">
    <location>
        <begin position="415"/>
        <end position="435"/>
    </location>
</feature>
<dbReference type="Proteomes" id="UP001152872">
    <property type="component" value="Unassembled WGS sequence"/>
</dbReference>
<dbReference type="PANTHER" id="PTHR42770:SF7">
    <property type="entry name" value="MEMBRANE PROTEIN"/>
    <property type="match status" value="1"/>
</dbReference>
<dbReference type="GO" id="GO:0005886">
    <property type="term" value="C:plasma membrane"/>
    <property type="evidence" value="ECO:0007669"/>
    <property type="project" value="UniProtKB-SubCell"/>
</dbReference>
<evidence type="ECO:0000256" key="2">
    <source>
        <dbReference type="ARBA" id="ARBA00022475"/>
    </source>
</evidence>
<feature type="transmembrane region" description="Helical" evidence="6">
    <location>
        <begin position="16"/>
        <end position="39"/>
    </location>
</feature>
<feature type="transmembrane region" description="Helical" evidence="6">
    <location>
        <begin position="447"/>
        <end position="469"/>
    </location>
</feature>
<feature type="transmembrane region" description="Helical" evidence="6">
    <location>
        <begin position="222"/>
        <end position="247"/>
    </location>
</feature>
<feature type="transmembrane region" description="Helical" evidence="6">
    <location>
        <begin position="259"/>
        <end position="283"/>
    </location>
</feature>
<feature type="transmembrane region" description="Helical" evidence="6">
    <location>
        <begin position="361"/>
        <end position="383"/>
    </location>
</feature>
<keyword evidence="3 6" id="KW-0812">Transmembrane</keyword>
<evidence type="ECO:0000256" key="3">
    <source>
        <dbReference type="ARBA" id="ARBA00022692"/>
    </source>
</evidence>
<evidence type="ECO:0000256" key="1">
    <source>
        <dbReference type="ARBA" id="ARBA00004651"/>
    </source>
</evidence>
<dbReference type="Pfam" id="PF13520">
    <property type="entry name" value="AA_permease_2"/>
    <property type="match status" value="2"/>
</dbReference>
<keyword evidence="5 6" id="KW-0472">Membrane</keyword>
<evidence type="ECO:0000313" key="7">
    <source>
        <dbReference type="EMBL" id="MDG3493896.1"/>
    </source>
</evidence>
<dbReference type="PANTHER" id="PTHR42770">
    <property type="entry name" value="AMINO ACID TRANSPORTER-RELATED"/>
    <property type="match status" value="1"/>
</dbReference>
<feature type="transmembrane region" description="Helical" evidence="6">
    <location>
        <begin position="476"/>
        <end position="501"/>
    </location>
</feature>
<feature type="transmembrane region" description="Helical" evidence="6">
    <location>
        <begin position="179"/>
        <end position="202"/>
    </location>
</feature>
<evidence type="ECO:0000256" key="4">
    <source>
        <dbReference type="ARBA" id="ARBA00022989"/>
    </source>
</evidence>
<gene>
    <name evidence="7" type="ORF">FEV09_04935</name>
</gene>
<reference evidence="7" key="1">
    <citation type="submission" date="2019-05" db="EMBL/GenBank/DDBJ databases">
        <title>Whole genome sequencing of Pseudanabaena catenata USMAC16.</title>
        <authorList>
            <person name="Khan Z."/>
            <person name="Omar W.M."/>
            <person name="Convey P."/>
            <person name="Merican F."/>
            <person name="Najimudin N."/>
        </authorList>
    </citation>
    <scope>NUCLEOTIDE SEQUENCE</scope>
    <source>
        <strain evidence="7">USMAC16</strain>
    </source>
</reference>
<comment type="caution">
    <text evidence="7">The sequence shown here is derived from an EMBL/GenBank/DDBJ whole genome shotgun (WGS) entry which is preliminary data.</text>
</comment>
<protein>
    <submittedName>
        <fullName evidence="7">APC family permease</fullName>
    </submittedName>
</protein>
<feature type="transmembrane region" description="Helical" evidence="6">
    <location>
        <begin position="117"/>
        <end position="138"/>
    </location>
</feature>
<dbReference type="GO" id="GO:0022857">
    <property type="term" value="F:transmembrane transporter activity"/>
    <property type="evidence" value="ECO:0007669"/>
    <property type="project" value="InterPro"/>
</dbReference>
<keyword evidence="2" id="KW-1003">Cell membrane</keyword>
<evidence type="ECO:0000256" key="5">
    <source>
        <dbReference type="ARBA" id="ARBA00023136"/>
    </source>
</evidence>
<feature type="transmembrane region" description="Helical" evidence="6">
    <location>
        <begin position="513"/>
        <end position="531"/>
    </location>
</feature>
<dbReference type="InterPro" id="IPR050367">
    <property type="entry name" value="APC_superfamily"/>
</dbReference>
<keyword evidence="8" id="KW-1185">Reference proteome</keyword>
<evidence type="ECO:0000256" key="6">
    <source>
        <dbReference type="SAM" id="Phobius"/>
    </source>
</evidence>